<dbReference type="FunFam" id="3.30.1360.40:FF:000001">
    <property type="entry name" value="Ribosome-recycling factor"/>
    <property type="match status" value="1"/>
</dbReference>
<dbReference type="InterPro" id="IPR023584">
    <property type="entry name" value="Ribosome_recyc_fac_dom"/>
</dbReference>
<dbReference type="Gene3D" id="3.30.1360.40">
    <property type="match status" value="1"/>
</dbReference>
<proteinExistence type="inferred from homology"/>
<dbReference type="InterPro" id="IPR002661">
    <property type="entry name" value="Ribosome_recyc_fac"/>
</dbReference>
<protein>
    <recommendedName>
        <fullName evidence="2">Ribosome-recycling factor, mitochondrial</fullName>
    </recommendedName>
    <alternativeName>
        <fullName evidence="4">Ribosome-releasing factor, mitochondrial</fullName>
    </alternativeName>
</protein>
<feature type="non-terminal residue" evidence="6">
    <location>
        <position position="1"/>
    </location>
</feature>
<evidence type="ECO:0000313" key="6">
    <source>
        <dbReference type="EMBL" id="KAJ9596898.1"/>
    </source>
</evidence>
<evidence type="ECO:0000313" key="7">
    <source>
        <dbReference type="Proteomes" id="UP001233999"/>
    </source>
</evidence>
<dbReference type="GO" id="GO:0005739">
    <property type="term" value="C:mitochondrion"/>
    <property type="evidence" value="ECO:0007669"/>
    <property type="project" value="TreeGrafter"/>
</dbReference>
<dbReference type="AlphaFoldDB" id="A0AAD8AD26"/>
<dbReference type="InterPro" id="IPR036191">
    <property type="entry name" value="RRF_sf"/>
</dbReference>
<dbReference type="GO" id="GO:0043023">
    <property type="term" value="F:ribosomal large subunit binding"/>
    <property type="evidence" value="ECO:0007669"/>
    <property type="project" value="TreeGrafter"/>
</dbReference>
<dbReference type="GO" id="GO:0006412">
    <property type="term" value="P:translation"/>
    <property type="evidence" value="ECO:0007669"/>
    <property type="project" value="UniProtKB-KW"/>
</dbReference>
<dbReference type="Proteomes" id="UP001233999">
    <property type="component" value="Unassembled WGS sequence"/>
</dbReference>
<dbReference type="Pfam" id="PF01765">
    <property type="entry name" value="RRF"/>
    <property type="match status" value="1"/>
</dbReference>
<accession>A0AAD8AD26</accession>
<gene>
    <name evidence="6" type="ORF">L9F63_012079</name>
</gene>
<organism evidence="6 7">
    <name type="scientific">Diploptera punctata</name>
    <name type="common">Pacific beetle cockroach</name>
    <dbReference type="NCBI Taxonomy" id="6984"/>
    <lineage>
        <taxon>Eukaryota</taxon>
        <taxon>Metazoa</taxon>
        <taxon>Ecdysozoa</taxon>
        <taxon>Arthropoda</taxon>
        <taxon>Hexapoda</taxon>
        <taxon>Insecta</taxon>
        <taxon>Pterygota</taxon>
        <taxon>Neoptera</taxon>
        <taxon>Polyneoptera</taxon>
        <taxon>Dictyoptera</taxon>
        <taxon>Blattodea</taxon>
        <taxon>Blaberoidea</taxon>
        <taxon>Blaberidae</taxon>
        <taxon>Diplopterinae</taxon>
        <taxon>Diploptera</taxon>
    </lineage>
</organism>
<feature type="domain" description="Ribosome recycling factor" evidence="5">
    <location>
        <begin position="126"/>
        <end position="263"/>
    </location>
</feature>
<keyword evidence="3" id="KW-0648">Protein biosynthesis</keyword>
<evidence type="ECO:0000256" key="3">
    <source>
        <dbReference type="ARBA" id="ARBA00022917"/>
    </source>
</evidence>
<comment type="similarity">
    <text evidence="1">Belongs to the RRF family.</text>
</comment>
<evidence type="ECO:0000256" key="2">
    <source>
        <dbReference type="ARBA" id="ARBA00020581"/>
    </source>
</evidence>
<evidence type="ECO:0000256" key="1">
    <source>
        <dbReference type="ARBA" id="ARBA00005912"/>
    </source>
</evidence>
<evidence type="ECO:0000256" key="4">
    <source>
        <dbReference type="ARBA" id="ARBA00033107"/>
    </source>
</evidence>
<sequence>MRWDKIIFTVARRSQLLVPAHVRSTTRFQHAAICYTTKCYCCHSLCSNMHKKALVSNLTSENNCLLHFTFTVANIRGYAKGKDRGRDKKKMDKGKKKVEISDEKLAEVIKVENMRTQMQKAVDRMKEEYIKNLSLRSTTGSIETVQVSLDGKEYELQELAQIVRKNPKTIVVNMSVFPQAIPAALQAIQKSGLNLNPQQDGTTLFIPVPKVTKEHRETLAKNAKALFIKCRDSVRDVQNKFVKTVKNNGNISEDLSHQVQEQVWI</sequence>
<name>A0AAD8AD26_DIPPU</name>
<evidence type="ECO:0000259" key="5">
    <source>
        <dbReference type="Pfam" id="PF01765"/>
    </source>
</evidence>
<dbReference type="SUPFAM" id="SSF55194">
    <property type="entry name" value="Ribosome recycling factor, RRF"/>
    <property type="match status" value="1"/>
</dbReference>
<comment type="caution">
    <text evidence="6">The sequence shown here is derived from an EMBL/GenBank/DDBJ whole genome shotgun (WGS) entry which is preliminary data.</text>
</comment>
<dbReference type="PANTHER" id="PTHR20982:SF3">
    <property type="entry name" value="MITOCHONDRIAL RIBOSOME RECYCLING FACTOR PSEUDO 1"/>
    <property type="match status" value="1"/>
</dbReference>
<dbReference type="PANTHER" id="PTHR20982">
    <property type="entry name" value="RIBOSOME RECYCLING FACTOR"/>
    <property type="match status" value="1"/>
</dbReference>
<reference evidence="6" key="2">
    <citation type="submission" date="2023-05" db="EMBL/GenBank/DDBJ databases">
        <authorList>
            <person name="Fouks B."/>
        </authorList>
    </citation>
    <scope>NUCLEOTIDE SEQUENCE</scope>
    <source>
        <strain evidence="6">Stay&amp;Tobe</strain>
        <tissue evidence="6">Testes</tissue>
    </source>
</reference>
<dbReference type="EMBL" id="JASPKZ010001956">
    <property type="protein sequence ID" value="KAJ9596898.1"/>
    <property type="molecule type" value="Genomic_DNA"/>
</dbReference>
<reference evidence="6" key="1">
    <citation type="journal article" date="2023" name="IScience">
        <title>Live-bearing cockroach genome reveals convergent evolutionary mechanisms linked to viviparity in insects and beyond.</title>
        <authorList>
            <person name="Fouks B."/>
            <person name="Harrison M.C."/>
            <person name="Mikhailova A.A."/>
            <person name="Marchal E."/>
            <person name="English S."/>
            <person name="Carruthers M."/>
            <person name="Jennings E.C."/>
            <person name="Chiamaka E.L."/>
            <person name="Frigard R.A."/>
            <person name="Pippel M."/>
            <person name="Attardo G.M."/>
            <person name="Benoit J.B."/>
            <person name="Bornberg-Bauer E."/>
            <person name="Tobe S.S."/>
        </authorList>
    </citation>
    <scope>NUCLEOTIDE SEQUENCE</scope>
    <source>
        <strain evidence="6">Stay&amp;Tobe</strain>
    </source>
</reference>
<keyword evidence="7" id="KW-1185">Reference proteome</keyword>
<dbReference type="Gene3D" id="1.10.132.20">
    <property type="entry name" value="Ribosome-recycling factor"/>
    <property type="match status" value="1"/>
</dbReference>